<dbReference type="GO" id="GO:0016020">
    <property type="term" value="C:membrane"/>
    <property type="evidence" value="ECO:0007669"/>
    <property type="project" value="GOC"/>
</dbReference>
<gene>
    <name evidence="7" type="ORF">NATSA_06630</name>
</gene>
<evidence type="ECO:0000313" key="7">
    <source>
        <dbReference type="EMBL" id="MBP3192331.1"/>
    </source>
</evidence>
<dbReference type="InterPro" id="IPR004843">
    <property type="entry name" value="Calcineurin-like_PHP"/>
</dbReference>
<organism evidence="7 8">
    <name type="scientific">Natronogracilivirga saccharolytica</name>
    <dbReference type="NCBI Taxonomy" id="2812953"/>
    <lineage>
        <taxon>Bacteria</taxon>
        <taxon>Pseudomonadati</taxon>
        <taxon>Balneolota</taxon>
        <taxon>Balneolia</taxon>
        <taxon>Balneolales</taxon>
        <taxon>Cyclonatronaceae</taxon>
        <taxon>Natronogracilivirga</taxon>
    </lineage>
</organism>
<evidence type="ECO:0000256" key="2">
    <source>
        <dbReference type="ARBA" id="ARBA00022519"/>
    </source>
</evidence>
<dbReference type="CDD" id="cd07398">
    <property type="entry name" value="MPP_YbbF-LpxH"/>
    <property type="match status" value="1"/>
</dbReference>
<dbReference type="GO" id="GO:0009245">
    <property type="term" value="P:lipid A biosynthetic process"/>
    <property type="evidence" value="ECO:0007669"/>
    <property type="project" value="TreeGrafter"/>
</dbReference>
<evidence type="ECO:0000256" key="5">
    <source>
        <dbReference type="ARBA" id="ARBA00023211"/>
    </source>
</evidence>
<dbReference type="EMBL" id="JAFIDN010000004">
    <property type="protein sequence ID" value="MBP3192331.1"/>
    <property type="molecule type" value="Genomic_DNA"/>
</dbReference>
<dbReference type="PANTHER" id="PTHR34990:SF2">
    <property type="entry name" value="BLL8164 PROTEIN"/>
    <property type="match status" value="1"/>
</dbReference>
<keyword evidence="3" id="KW-0479">Metal-binding</keyword>
<evidence type="ECO:0000256" key="4">
    <source>
        <dbReference type="ARBA" id="ARBA00023136"/>
    </source>
</evidence>
<dbReference type="PANTHER" id="PTHR34990">
    <property type="entry name" value="UDP-2,3-DIACYLGLUCOSAMINE HYDROLASE-RELATED"/>
    <property type="match status" value="1"/>
</dbReference>
<keyword evidence="8" id="KW-1185">Reference proteome</keyword>
<dbReference type="SUPFAM" id="SSF56300">
    <property type="entry name" value="Metallo-dependent phosphatases"/>
    <property type="match status" value="1"/>
</dbReference>
<feature type="domain" description="Calcineurin-like phosphoesterase" evidence="6">
    <location>
        <begin position="15"/>
        <end position="211"/>
    </location>
</feature>
<keyword evidence="5" id="KW-0464">Manganese</keyword>
<dbReference type="Gene3D" id="3.60.21.10">
    <property type="match status" value="1"/>
</dbReference>
<evidence type="ECO:0000259" key="6">
    <source>
        <dbReference type="Pfam" id="PF00149"/>
    </source>
</evidence>
<evidence type="ECO:0000256" key="3">
    <source>
        <dbReference type="ARBA" id="ARBA00022723"/>
    </source>
</evidence>
<dbReference type="InterPro" id="IPR029052">
    <property type="entry name" value="Metallo-depent_PP-like"/>
</dbReference>
<dbReference type="InterPro" id="IPR043461">
    <property type="entry name" value="LpxH-like"/>
</dbReference>
<keyword evidence="2" id="KW-0997">Cell inner membrane</keyword>
<dbReference type="Proteomes" id="UP000673975">
    <property type="component" value="Unassembled WGS sequence"/>
</dbReference>
<dbReference type="GO" id="GO:0008758">
    <property type="term" value="F:UDP-2,3-diacylglucosamine hydrolase activity"/>
    <property type="evidence" value="ECO:0007669"/>
    <property type="project" value="TreeGrafter"/>
</dbReference>
<dbReference type="AlphaFoldDB" id="A0A8J7UVA1"/>
<dbReference type="GO" id="GO:0046872">
    <property type="term" value="F:metal ion binding"/>
    <property type="evidence" value="ECO:0007669"/>
    <property type="project" value="UniProtKB-KW"/>
</dbReference>
<evidence type="ECO:0000313" key="8">
    <source>
        <dbReference type="Proteomes" id="UP000673975"/>
    </source>
</evidence>
<sequence>MKVNNQKKRREADLIIISDVHLGSYGCHSEELVKYLKSVRPKTLVLNGDLLDIWQFKKYYWPETHMEVLKCILGMLSNGTSVYYLTGNHDEMLRKFSPFGLGNFQLLDKLVLNIDGKKAWIFHGDVFDVTMHYSKFVAKLGGKGYNFLILLNKWVNAVWMRMGHERMSFSRRIKNGVKSAVKFVSNFEMTASDLAIEKGYDYVICGHIHRPNIKKITNSNGSVIYMNSGDWVEHLSALEYKDGKWSVYQHMSDVVFDDIPDSFGIFDDSLVSETLHTSNGQVYQELQ</sequence>
<comment type="caution">
    <text evidence="7">The sequence shown here is derived from an EMBL/GenBank/DDBJ whole genome shotgun (WGS) entry which is preliminary data.</text>
</comment>
<accession>A0A8J7UVA1</accession>
<evidence type="ECO:0000256" key="1">
    <source>
        <dbReference type="ARBA" id="ARBA00022475"/>
    </source>
</evidence>
<proteinExistence type="predicted"/>
<name>A0A8J7UVA1_9BACT</name>
<dbReference type="RefSeq" id="WP_210511233.1">
    <property type="nucleotide sequence ID" value="NZ_JAFIDN010000004.1"/>
</dbReference>
<keyword evidence="1" id="KW-1003">Cell membrane</keyword>
<keyword evidence="4" id="KW-0472">Membrane</keyword>
<reference evidence="7" key="1">
    <citation type="submission" date="2021-02" db="EMBL/GenBank/DDBJ databases">
        <title>Natronogracilivirga saccharolytica gen. nov. sp. nov. a new anaerobic, haloalkiliphilic carbohydrate-fermenting bacterium from soda lake and proposing of Cyclonatronumiaceae fam. nov. in the phylum Balneolaeota.</title>
        <authorList>
            <person name="Zhilina T.N."/>
            <person name="Sorokin D.Y."/>
            <person name="Zavarzina D.G."/>
            <person name="Toshchakov S.V."/>
            <person name="Kublanov I.V."/>
        </authorList>
    </citation>
    <scope>NUCLEOTIDE SEQUENCE</scope>
    <source>
        <strain evidence="7">Z-1702</strain>
    </source>
</reference>
<protein>
    <submittedName>
        <fullName evidence="7">UDP-2,3-diacylglucosamine diphosphatase</fullName>
    </submittedName>
</protein>
<dbReference type="Pfam" id="PF00149">
    <property type="entry name" value="Metallophos"/>
    <property type="match status" value="1"/>
</dbReference>